<evidence type="ECO:0000256" key="2">
    <source>
        <dbReference type="ARBA" id="ARBA00023082"/>
    </source>
</evidence>
<evidence type="ECO:0000256" key="4">
    <source>
        <dbReference type="ARBA" id="ARBA00023163"/>
    </source>
</evidence>
<dbReference type="STRING" id="1505087.AYJ54_00640"/>
<dbReference type="InterPro" id="IPR013324">
    <property type="entry name" value="RNA_pol_sigma_r3/r4-like"/>
</dbReference>
<dbReference type="InterPro" id="IPR007627">
    <property type="entry name" value="RNA_pol_sigma70_r2"/>
</dbReference>
<evidence type="ECO:0000256" key="1">
    <source>
        <dbReference type="ARBA" id="ARBA00023015"/>
    </source>
</evidence>
<accession>A0A176YIE6</accession>
<proteinExistence type="predicted"/>
<dbReference type="InterPro" id="IPR014284">
    <property type="entry name" value="RNA_pol_sigma-70_dom"/>
</dbReference>
<evidence type="ECO:0000313" key="7">
    <source>
        <dbReference type="Proteomes" id="UP000076959"/>
    </source>
</evidence>
<dbReference type="RefSeq" id="WP_063703531.1">
    <property type="nucleotide sequence ID" value="NZ_LUUB01000079.1"/>
</dbReference>
<feature type="domain" description="RNA polymerase sigma-70 region 2" evidence="5">
    <location>
        <begin position="11"/>
        <end position="76"/>
    </location>
</feature>
<reference evidence="6 7" key="1">
    <citation type="submission" date="2016-03" db="EMBL/GenBank/DDBJ databases">
        <title>Draft Genome Sequence of the Strain BR 10245 (Bradyrhizobium sp.) isolated from nodules of Centrolobium paraense.</title>
        <authorList>
            <person name="Simoes-Araujo J.L.Sr."/>
            <person name="Barauna A.C."/>
            <person name="Silva K."/>
            <person name="Zilli J.E."/>
        </authorList>
    </citation>
    <scope>NUCLEOTIDE SEQUENCE [LARGE SCALE GENOMIC DNA]</scope>
    <source>
        <strain evidence="6 7">BR 10245</strain>
    </source>
</reference>
<dbReference type="GO" id="GO:0006352">
    <property type="term" value="P:DNA-templated transcription initiation"/>
    <property type="evidence" value="ECO:0007669"/>
    <property type="project" value="InterPro"/>
</dbReference>
<dbReference type="GO" id="GO:0003677">
    <property type="term" value="F:DNA binding"/>
    <property type="evidence" value="ECO:0007669"/>
    <property type="project" value="UniProtKB-KW"/>
</dbReference>
<keyword evidence="2" id="KW-0731">Sigma factor</keyword>
<comment type="caution">
    <text evidence="6">The sequence shown here is derived from an EMBL/GenBank/DDBJ whole genome shotgun (WGS) entry which is preliminary data.</text>
</comment>
<keyword evidence="3" id="KW-0238">DNA-binding</keyword>
<keyword evidence="7" id="KW-1185">Reference proteome</keyword>
<dbReference type="EMBL" id="LUUB01000079">
    <property type="protein sequence ID" value="OAF05446.1"/>
    <property type="molecule type" value="Genomic_DNA"/>
</dbReference>
<evidence type="ECO:0000259" key="5">
    <source>
        <dbReference type="Pfam" id="PF04542"/>
    </source>
</evidence>
<dbReference type="SUPFAM" id="SSF88659">
    <property type="entry name" value="Sigma3 and sigma4 domains of RNA polymerase sigma factors"/>
    <property type="match status" value="1"/>
</dbReference>
<keyword evidence="1" id="KW-0805">Transcription regulation</keyword>
<sequence length="231" mass="25676">MTEAEQNQLVIEHMDDLVPAIAAEFRGGELEFEDLLAVGRVGLIKAARSFDADKAKFSTWATTKIRSAIMDAVEATRSQSQWFPKEGLGISPQRVSDSIERVFDWDSWGEFGNAAAICEMWSKLDASPEELTCMYEDIQYRQDRFSAAFISLTGAQRKLVRWVYLDNPRKNMADAARELGVSYHQASRLMRKALATMREVFLSMDKNSGGNIANGHLSTTSHEGCAPGVAA</sequence>
<dbReference type="Gene3D" id="1.20.120.1810">
    <property type="match status" value="1"/>
</dbReference>
<dbReference type="Pfam" id="PF04542">
    <property type="entry name" value="Sigma70_r2"/>
    <property type="match status" value="1"/>
</dbReference>
<organism evidence="6 7">
    <name type="scientific">Bradyrhizobium centrolobii</name>
    <dbReference type="NCBI Taxonomy" id="1505087"/>
    <lineage>
        <taxon>Bacteria</taxon>
        <taxon>Pseudomonadati</taxon>
        <taxon>Pseudomonadota</taxon>
        <taxon>Alphaproteobacteria</taxon>
        <taxon>Hyphomicrobiales</taxon>
        <taxon>Nitrobacteraceae</taxon>
        <taxon>Bradyrhizobium</taxon>
    </lineage>
</organism>
<dbReference type="AlphaFoldDB" id="A0A176YIE6"/>
<dbReference type="SUPFAM" id="SSF88946">
    <property type="entry name" value="Sigma2 domain of RNA polymerase sigma factors"/>
    <property type="match status" value="1"/>
</dbReference>
<gene>
    <name evidence="6" type="ORF">AYJ54_00640</name>
</gene>
<dbReference type="PANTHER" id="PTHR30385:SF4">
    <property type="entry name" value="RNA POLYMERASE SIGMA-E FACTOR"/>
    <property type="match status" value="1"/>
</dbReference>
<evidence type="ECO:0000313" key="6">
    <source>
        <dbReference type="EMBL" id="OAF05446.1"/>
    </source>
</evidence>
<dbReference type="OrthoDB" id="7830913at2"/>
<name>A0A176YIE6_9BRAD</name>
<dbReference type="PANTHER" id="PTHR30385">
    <property type="entry name" value="SIGMA FACTOR F FLAGELLAR"/>
    <property type="match status" value="1"/>
</dbReference>
<protein>
    <recommendedName>
        <fullName evidence="5">RNA polymerase sigma-70 region 2 domain-containing protein</fullName>
    </recommendedName>
</protein>
<keyword evidence="4" id="KW-0804">Transcription</keyword>
<dbReference type="GO" id="GO:0016987">
    <property type="term" value="F:sigma factor activity"/>
    <property type="evidence" value="ECO:0007669"/>
    <property type="project" value="UniProtKB-KW"/>
</dbReference>
<dbReference type="InterPro" id="IPR013325">
    <property type="entry name" value="RNA_pol_sigma_r2"/>
</dbReference>
<dbReference type="Proteomes" id="UP000076959">
    <property type="component" value="Unassembled WGS sequence"/>
</dbReference>
<dbReference type="NCBIfam" id="TIGR02937">
    <property type="entry name" value="sigma70-ECF"/>
    <property type="match status" value="1"/>
</dbReference>
<evidence type="ECO:0000256" key="3">
    <source>
        <dbReference type="ARBA" id="ARBA00023125"/>
    </source>
</evidence>